<sequence>MRPKRACDVCYKRKIQCVIDNTDDPCEWCNHHGLSCTFDRETQKKSNNVQAIAGDVQELLRRVVDLESALSQIQSQGQLSDQTSPCSMPSTTPGAIQHASTQGITPSSLGGQTSQTLPSSVTSPSETPTTFKPQTRDIGDVARYLGQNWYHKGIPILSERGRDWIRLKTGQDAQFERFHMFGSKRGFPALPLTNLSYNELHKLPDRHYAESCLDAFFGSSFSLFYPVLDRALVQETLEVAYQDHIDSSLTRSQVSAKACILAALCMITQTVRPKDASKQPQGDLYVDQAKSLLAFVSWETCIESLQATLMLQICKISVGEWEDASTLHSIACHMVCSLGGHLNQRATCDSSSVASEQKLRHIRTLFWMSYIFDKDISLRSGQPPLLTEDYCDLAVPEGYANRYDCQIPSDQDTSTFGRLVPYLPGDLGLSHVKEKACRLLYSPKSFTMDDTQILLHIRHLDIDLESWRSCIPVKYRPKLSITPGGPLFDSEMNSLQRIRCLHLQLEYHYLVTAIHTAVRRCGAAYAEALNLPDDLHSVFHSSSDLSLEASRSTLTLLKGHINLLEEEAFWRVAFYPPVAAMSLFMNILIHPLDPRGQVDLGILASAISIFQTTSVQSLTTDDIEYLQEMNNFVAELVRLGNLAIWKAKKEENRESRDRE</sequence>
<dbReference type="SMART" id="SM00066">
    <property type="entry name" value="GAL4"/>
    <property type="match status" value="1"/>
</dbReference>
<reference evidence="9" key="1">
    <citation type="journal article" date="2021" name="Nat. Commun.">
        <title>Genetic determinants of endophytism in the Arabidopsis root mycobiome.</title>
        <authorList>
            <person name="Mesny F."/>
            <person name="Miyauchi S."/>
            <person name="Thiergart T."/>
            <person name="Pickel B."/>
            <person name="Atanasova L."/>
            <person name="Karlsson M."/>
            <person name="Huettel B."/>
            <person name="Barry K.W."/>
            <person name="Haridas S."/>
            <person name="Chen C."/>
            <person name="Bauer D."/>
            <person name="Andreopoulos W."/>
            <person name="Pangilinan J."/>
            <person name="LaButti K."/>
            <person name="Riley R."/>
            <person name="Lipzen A."/>
            <person name="Clum A."/>
            <person name="Drula E."/>
            <person name="Henrissat B."/>
            <person name="Kohler A."/>
            <person name="Grigoriev I.V."/>
            <person name="Martin F.M."/>
            <person name="Hacquard S."/>
        </authorList>
    </citation>
    <scope>NUCLEOTIDE SEQUENCE</scope>
    <source>
        <strain evidence="9">FSSC 5 MPI-SDFR-AT-0091</strain>
    </source>
</reference>
<comment type="caution">
    <text evidence="9">The sequence shown here is derived from an EMBL/GenBank/DDBJ whole genome shotgun (WGS) entry which is preliminary data.</text>
</comment>
<name>A0A9P9K463_FUSSL</name>
<dbReference type="Proteomes" id="UP000736672">
    <property type="component" value="Unassembled WGS sequence"/>
</dbReference>
<dbReference type="CDD" id="cd12148">
    <property type="entry name" value="fungal_TF_MHR"/>
    <property type="match status" value="1"/>
</dbReference>
<dbReference type="InterPro" id="IPR001138">
    <property type="entry name" value="Zn2Cys6_DnaBD"/>
</dbReference>
<dbReference type="GO" id="GO:0000981">
    <property type="term" value="F:DNA-binding transcription factor activity, RNA polymerase II-specific"/>
    <property type="evidence" value="ECO:0007669"/>
    <property type="project" value="InterPro"/>
</dbReference>
<feature type="domain" description="Zn(2)-C6 fungal-type" evidence="8">
    <location>
        <begin position="6"/>
        <end position="38"/>
    </location>
</feature>
<dbReference type="PANTHER" id="PTHR46910:SF37">
    <property type="entry name" value="ZN(II)2CYS6 TRANSCRIPTION FACTOR (EUROFUNG)"/>
    <property type="match status" value="1"/>
</dbReference>
<organism evidence="9 10">
    <name type="scientific">Fusarium solani</name>
    <name type="common">Filamentous fungus</name>
    <dbReference type="NCBI Taxonomy" id="169388"/>
    <lineage>
        <taxon>Eukaryota</taxon>
        <taxon>Fungi</taxon>
        <taxon>Dikarya</taxon>
        <taxon>Ascomycota</taxon>
        <taxon>Pezizomycotina</taxon>
        <taxon>Sordariomycetes</taxon>
        <taxon>Hypocreomycetidae</taxon>
        <taxon>Hypocreales</taxon>
        <taxon>Nectriaceae</taxon>
        <taxon>Fusarium</taxon>
        <taxon>Fusarium solani species complex</taxon>
    </lineage>
</organism>
<dbReference type="Pfam" id="PF04082">
    <property type="entry name" value="Fungal_trans"/>
    <property type="match status" value="1"/>
</dbReference>
<comment type="subcellular location">
    <subcellularLocation>
        <location evidence="1">Nucleus</location>
    </subcellularLocation>
</comment>
<dbReference type="GO" id="GO:0003677">
    <property type="term" value="F:DNA binding"/>
    <property type="evidence" value="ECO:0007669"/>
    <property type="project" value="UniProtKB-KW"/>
</dbReference>
<dbReference type="EMBL" id="JAGTJS010000021">
    <property type="protein sequence ID" value="KAH7239624.1"/>
    <property type="molecule type" value="Genomic_DNA"/>
</dbReference>
<keyword evidence="3" id="KW-0805">Transcription regulation</keyword>
<evidence type="ECO:0000313" key="9">
    <source>
        <dbReference type="EMBL" id="KAH7239624.1"/>
    </source>
</evidence>
<feature type="compositionally biased region" description="Polar residues" evidence="7">
    <location>
        <begin position="75"/>
        <end position="117"/>
    </location>
</feature>
<protein>
    <submittedName>
        <fullName evidence="9">Fungal-specific transcription factor domain-containing protein</fullName>
    </submittedName>
</protein>
<dbReference type="SMART" id="SM00906">
    <property type="entry name" value="Fungal_trans"/>
    <property type="match status" value="1"/>
</dbReference>
<evidence type="ECO:0000259" key="8">
    <source>
        <dbReference type="PROSITE" id="PS50048"/>
    </source>
</evidence>
<keyword evidence="5" id="KW-0804">Transcription</keyword>
<gene>
    <name evidence="9" type="ORF">B0J15DRAFT_538250</name>
</gene>
<feature type="compositionally biased region" description="Low complexity" evidence="7">
    <location>
        <begin position="118"/>
        <end position="130"/>
    </location>
</feature>
<evidence type="ECO:0000256" key="3">
    <source>
        <dbReference type="ARBA" id="ARBA00023015"/>
    </source>
</evidence>
<dbReference type="GO" id="GO:0005634">
    <property type="term" value="C:nucleus"/>
    <property type="evidence" value="ECO:0007669"/>
    <property type="project" value="UniProtKB-SubCell"/>
</dbReference>
<keyword evidence="6" id="KW-0539">Nucleus</keyword>
<evidence type="ECO:0000256" key="2">
    <source>
        <dbReference type="ARBA" id="ARBA00022723"/>
    </source>
</evidence>
<evidence type="ECO:0000256" key="6">
    <source>
        <dbReference type="ARBA" id="ARBA00023242"/>
    </source>
</evidence>
<dbReference type="SUPFAM" id="SSF57701">
    <property type="entry name" value="Zn2/Cys6 DNA-binding domain"/>
    <property type="match status" value="1"/>
</dbReference>
<dbReference type="PROSITE" id="PS50048">
    <property type="entry name" value="ZN2_CY6_FUNGAL_2"/>
    <property type="match status" value="1"/>
</dbReference>
<dbReference type="Gene3D" id="4.10.240.10">
    <property type="entry name" value="Zn(2)-C6 fungal-type DNA-binding domain"/>
    <property type="match status" value="1"/>
</dbReference>
<evidence type="ECO:0000313" key="10">
    <source>
        <dbReference type="Proteomes" id="UP000736672"/>
    </source>
</evidence>
<proteinExistence type="predicted"/>
<dbReference type="Pfam" id="PF00172">
    <property type="entry name" value="Zn_clus"/>
    <property type="match status" value="1"/>
</dbReference>
<dbReference type="InterPro" id="IPR036864">
    <property type="entry name" value="Zn2-C6_fun-type_DNA-bd_sf"/>
</dbReference>
<evidence type="ECO:0000256" key="4">
    <source>
        <dbReference type="ARBA" id="ARBA00023125"/>
    </source>
</evidence>
<feature type="region of interest" description="Disordered" evidence="7">
    <location>
        <begin position="75"/>
        <end position="135"/>
    </location>
</feature>
<dbReference type="InterPro" id="IPR050987">
    <property type="entry name" value="AtrR-like"/>
</dbReference>
<evidence type="ECO:0000256" key="5">
    <source>
        <dbReference type="ARBA" id="ARBA00023163"/>
    </source>
</evidence>
<keyword evidence="10" id="KW-1185">Reference proteome</keyword>
<dbReference type="GO" id="GO:0008270">
    <property type="term" value="F:zinc ion binding"/>
    <property type="evidence" value="ECO:0007669"/>
    <property type="project" value="InterPro"/>
</dbReference>
<accession>A0A9P9K463</accession>
<dbReference type="GO" id="GO:0006351">
    <property type="term" value="P:DNA-templated transcription"/>
    <property type="evidence" value="ECO:0007669"/>
    <property type="project" value="InterPro"/>
</dbReference>
<evidence type="ECO:0000256" key="7">
    <source>
        <dbReference type="SAM" id="MobiDB-lite"/>
    </source>
</evidence>
<dbReference type="InterPro" id="IPR007219">
    <property type="entry name" value="XnlR_reg_dom"/>
</dbReference>
<dbReference type="AlphaFoldDB" id="A0A9P9K463"/>
<dbReference type="OrthoDB" id="4116913at2759"/>
<evidence type="ECO:0000256" key="1">
    <source>
        <dbReference type="ARBA" id="ARBA00004123"/>
    </source>
</evidence>
<keyword evidence="4" id="KW-0238">DNA-binding</keyword>
<keyword evidence="2" id="KW-0479">Metal-binding</keyword>
<dbReference type="CDD" id="cd00067">
    <property type="entry name" value="GAL4"/>
    <property type="match status" value="1"/>
</dbReference>
<dbReference type="PANTHER" id="PTHR46910">
    <property type="entry name" value="TRANSCRIPTION FACTOR PDR1"/>
    <property type="match status" value="1"/>
</dbReference>